<keyword evidence="12" id="KW-1185">Reference proteome</keyword>
<keyword evidence="4" id="KW-1003">Cell membrane</keyword>
<proteinExistence type="inferred from homology"/>
<evidence type="ECO:0000256" key="2">
    <source>
        <dbReference type="ARBA" id="ARBA00004162"/>
    </source>
</evidence>
<feature type="transmembrane region" description="Helical" evidence="10">
    <location>
        <begin position="20"/>
        <end position="38"/>
    </location>
</feature>
<keyword evidence="7 10" id="KW-0283">Flagellar rotation</keyword>
<dbReference type="RefSeq" id="WP_279242604.1">
    <property type="nucleotide sequence ID" value="NZ_CP036501.1"/>
</dbReference>
<dbReference type="Proteomes" id="UP001317963">
    <property type="component" value="Chromosome"/>
</dbReference>
<evidence type="ECO:0000256" key="3">
    <source>
        <dbReference type="ARBA" id="ARBA00008281"/>
    </source>
</evidence>
<dbReference type="InterPro" id="IPR005503">
    <property type="entry name" value="FliL"/>
</dbReference>
<accession>A0ABY6Q4D2</accession>
<evidence type="ECO:0000256" key="10">
    <source>
        <dbReference type="RuleBase" id="RU364125"/>
    </source>
</evidence>
<keyword evidence="8 10" id="KW-1133">Transmembrane helix</keyword>
<evidence type="ECO:0000256" key="1">
    <source>
        <dbReference type="ARBA" id="ARBA00002254"/>
    </source>
</evidence>
<keyword evidence="11" id="KW-0282">Flagellum</keyword>
<protein>
    <recommendedName>
        <fullName evidence="10">Flagellar protein FliL</fullName>
    </recommendedName>
</protein>
<keyword evidence="11" id="KW-0969">Cilium</keyword>
<keyword evidence="10" id="KW-0997">Cell inner membrane</keyword>
<evidence type="ECO:0000256" key="5">
    <source>
        <dbReference type="ARBA" id="ARBA00022500"/>
    </source>
</evidence>
<comment type="subcellular location">
    <subcellularLocation>
        <location evidence="10">Cell inner membrane</location>
    </subcellularLocation>
    <subcellularLocation>
        <location evidence="2">Cell membrane</location>
        <topology evidence="2">Single-pass membrane protein</topology>
    </subcellularLocation>
</comment>
<keyword evidence="11" id="KW-0966">Cell projection</keyword>
<evidence type="ECO:0000313" key="12">
    <source>
        <dbReference type="Proteomes" id="UP001317963"/>
    </source>
</evidence>
<reference evidence="11 12" key="1">
    <citation type="submission" date="2019-02" db="EMBL/GenBank/DDBJ databases">
        <title>Halieaceae_genomes.</title>
        <authorList>
            <person name="Li S.-H."/>
        </authorList>
    </citation>
    <scope>NUCLEOTIDE SEQUENCE [LARGE SCALE GENOMIC DNA]</scope>
    <source>
        <strain evidence="11 12">JH123</strain>
    </source>
</reference>
<gene>
    <name evidence="11" type="ORF">E0F26_03195</name>
</gene>
<comment type="similarity">
    <text evidence="3 10">Belongs to the FliL family.</text>
</comment>
<keyword evidence="9 10" id="KW-0472">Membrane</keyword>
<evidence type="ECO:0000313" key="11">
    <source>
        <dbReference type="EMBL" id="UZP73808.1"/>
    </source>
</evidence>
<dbReference type="PANTHER" id="PTHR35091">
    <property type="entry name" value="FLAGELLAR PROTEIN FLIL"/>
    <property type="match status" value="1"/>
</dbReference>
<evidence type="ECO:0000256" key="7">
    <source>
        <dbReference type="ARBA" id="ARBA00022779"/>
    </source>
</evidence>
<evidence type="ECO:0000256" key="9">
    <source>
        <dbReference type="ARBA" id="ARBA00023136"/>
    </source>
</evidence>
<evidence type="ECO:0000256" key="6">
    <source>
        <dbReference type="ARBA" id="ARBA00022692"/>
    </source>
</evidence>
<dbReference type="Pfam" id="PF03748">
    <property type="entry name" value="FliL"/>
    <property type="match status" value="1"/>
</dbReference>
<sequence>MNDEVAVENEKSGSSVTKLALVAVLCLLVGFGAGAFTGQPVLAALGLVAGGDAGLGDADLDGDAASPAPLFEPMAGVFDPDKKRFYAEVGELLIAMQYRGATRHLQLTVQLVGHEEKYMKSVENDVPAIRNGLLIFFNQQEFEVVNTYEGREALRRKTLQRVNEIIGASGEKRVADVYFTAYITQ</sequence>
<name>A0ABY6Q4D2_9GAMM</name>
<dbReference type="EMBL" id="CP036501">
    <property type="protein sequence ID" value="UZP73808.1"/>
    <property type="molecule type" value="Genomic_DNA"/>
</dbReference>
<dbReference type="PANTHER" id="PTHR35091:SF2">
    <property type="entry name" value="FLAGELLAR PROTEIN FLIL"/>
    <property type="match status" value="1"/>
</dbReference>
<comment type="function">
    <text evidence="1 10">Controls the rotational direction of flagella during chemotaxis.</text>
</comment>
<keyword evidence="6 10" id="KW-0812">Transmembrane</keyword>
<keyword evidence="5 10" id="KW-0145">Chemotaxis</keyword>
<evidence type="ECO:0000256" key="8">
    <source>
        <dbReference type="ARBA" id="ARBA00022989"/>
    </source>
</evidence>
<evidence type="ECO:0000256" key="4">
    <source>
        <dbReference type="ARBA" id="ARBA00022475"/>
    </source>
</evidence>
<organism evidence="11 12">
    <name type="scientific">Candidatus Paraluminiphilus aquimaris</name>
    <dbReference type="NCBI Taxonomy" id="2518994"/>
    <lineage>
        <taxon>Bacteria</taxon>
        <taxon>Pseudomonadati</taxon>
        <taxon>Pseudomonadota</taxon>
        <taxon>Gammaproteobacteria</taxon>
        <taxon>Cellvibrionales</taxon>
        <taxon>Halieaceae</taxon>
        <taxon>Candidatus Paraluminiphilus</taxon>
    </lineage>
</organism>